<sequence>MRHSCLFAAVSLTLLTLSGCRVDSGGDSSSTLNPASNVDLTFSTFDLADTDRAPNTLSKTRFADFYPGIEPNGADQTAEYQATAADIRRHIDRFIGAEPTSDGKSYRKVRNPLDLMNQVISVGRVDNFDEGRGYIRRRIEADESGTYNSRANQASIRFTDQAATLENRPLNAREWRYQTLDWRYQAGSETGHVYRTIQHVARSVDAEDRDKQPQLLSVLAGSRFSAASFSAIGYNQPEYATADYVSRDYGGIELRQEFIGTTQKDTLYIKSPEHAVIDFSRHGFNMEDDSPDCLRIELDYGMSKVHLFVSNDEPARIPDPEEDPADYENADDIPTVSNPANCANQPETEFLMSWNAESTPDRQ</sequence>
<dbReference type="PROSITE" id="PS51257">
    <property type="entry name" value="PROKAR_LIPOPROTEIN"/>
    <property type="match status" value="1"/>
</dbReference>
<dbReference type="Proteomes" id="UP000253647">
    <property type="component" value="Unassembled WGS sequence"/>
</dbReference>
<evidence type="ECO:0000313" key="3">
    <source>
        <dbReference type="Proteomes" id="UP000253647"/>
    </source>
</evidence>
<feature type="region of interest" description="Disordered" evidence="1">
    <location>
        <begin position="312"/>
        <end position="363"/>
    </location>
</feature>
<dbReference type="EMBL" id="QPJI01000008">
    <property type="protein sequence ID" value="RCW67792.1"/>
    <property type="molecule type" value="Genomic_DNA"/>
</dbReference>
<feature type="compositionally biased region" description="Acidic residues" evidence="1">
    <location>
        <begin position="320"/>
        <end position="331"/>
    </location>
</feature>
<dbReference type="AlphaFoldDB" id="A0A368XIE7"/>
<organism evidence="2 3">
    <name type="scientific">Marinobacter nauticus</name>
    <name type="common">Marinobacter hydrocarbonoclasticus</name>
    <name type="synonym">Marinobacter aquaeolei</name>
    <dbReference type="NCBI Taxonomy" id="2743"/>
    <lineage>
        <taxon>Bacteria</taxon>
        <taxon>Pseudomonadati</taxon>
        <taxon>Pseudomonadota</taxon>
        <taxon>Gammaproteobacteria</taxon>
        <taxon>Pseudomonadales</taxon>
        <taxon>Marinobacteraceae</taxon>
        <taxon>Marinobacter</taxon>
    </lineage>
</organism>
<name>A0A368XIE7_MARNT</name>
<reference evidence="2 3" key="1">
    <citation type="submission" date="2018-07" db="EMBL/GenBank/DDBJ databases">
        <title>Freshwater and sediment microbial communities from various areas in North America, analyzing microbe dynamics in response to fracking.</title>
        <authorList>
            <person name="Lamendella R."/>
        </authorList>
    </citation>
    <scope>NUCLEOTIDE SEQUENCE [LARGE SCALE GENOMIC DNA]</scope>
    <source>
        <strain evidence="2 3">105B</strain>
    </source>
</reference>
<evidence type="ECO:0000313" key="2">
    <source>
        <dbReference type="EMBL" id="RCW67792.1"/>
    </source>
</evidence>
<feature type="compositionally biased region" description="Polar residues" evidence="1">
    <location>
        <begin position="335"/>
        <end position="347"/>
    </location>
</feature>
<accession>A0A368XIE7</accession>
<protein>
    <recommendedName>
        <fullName evidence="4">Lipoprotein</fullName>
    </recommendedName>
</protein>
<evidence type="ECO:0000256" key="1">
    <source>
        <dbReference type="SAM" id="MobiDB-lite"/>
    </source>
</evidence>
<gene>
    <name evidence="2" type="ORF">DET61_108149</name>
</gene>
<dbReference type="RefSeq" id="WP_114434679.1">
    <property type="nucleotide sequence ID" value="NZ_CAXQGM010000047.1"/>
</dbReference>
<comment type="caution">
    <text evidence="2">The sequence shown here is derived from an EMBL/GenBank/DDBJ whole genome shotgun (WGS) entry which is preliminary data.</text>
</comment>
<proteinExistence type="predicted"/>
<evidence type="ECO:0008006" key="4">
    <source>
        <dbReference type="Google" id="ProtNLM"/>
    </source>
</evidence>